<dbReference type="InterPro" id="IPR017777">
    <property type="entry name" value="ABC_urea-bd_UrtA"/>
</dbReference>
<comment type="caution">
    <text evidence="1">The sequence shown here is derived from an EMBL/GenBank/DDBJ whole genome shotgun (WGS) entry which is preliminary data.</text>
</comment>
<dbReference type="PANTHER" id="PTHR47628">
    <property type="match status" value="1"/>
</dbReference>
<dbReference type="OrthoDB" id="9783240at2"/>
<dbReference type="PRINTS" id="PR00337">
    <property type="entry name" value="LEUILEVALBP"/>
</dbReference>
<dbReference type="SUPFAM" id="SSF53822">
    <property type="entry name" value="Periplasmic binding protein-like I"/>
    <property type="match status" value="1"/>
</dbReference>
<dbReference type="PANTHER" id="PTHR47628:SF1">
    <property type="entry name" value="ALIPHATIC AMIDASE EXPRESSION-REGULATING PROTEIN"/>
    <property type="match status" value="1"/>
</dbReference>
<evidence type="ECO:0000313" key="2">
    <source>
        <dbReference type="Proteomes" id="UP000197446"/>
    </source>
</evidence>
<dbReference type="InterPro" id="IPR000709">
    <property type="entry name" value="Leu_Ile_Val-bd"/>
</dbReference>
<dbReference type="Pfam" id="PF13433">
    <property type="entry name" value="Peripla_BP_5"/>
    <property type="match status" value="1"/>
</dbReference>
<dbReference type="GO" id="GO:0006865">
    <property type="term" value="P:amino acid transport"/>
    <property type="evidence" value="ECO:0007669"/>
    <property type="project" value="InterPro"/>
</dbReference>
<proteinExistence type="predicted"/>
<accession>A0A254NDZ2</accession>
<keyword evidence="2" id="KW-1185">Reference proteome</keyword>
<dbReference type="InterPro" id="IPR028082">
    <property type="entry name" value="Peripla_BP_I"/>
</dbReference>
<name>A0A254NDZ2_9BURK</name>
<evidence type="ECO:0000313" key="1">
    <source>
        <dbReference type="EMBL" id="OWR05092.1"/>
    </source>
</evidence>
<organism evidence="1 2">
    <name type="scientific">Roseateles puraquae</name>
    <dbReference type="NCBI Taxonomy" id="431059"/>
    <lineage>
        <taxon>Bacteria</taxon>
        <taxon>Pseudomonadati</taxon>
        <taxon>Pseudomonadota</taxon>
        <taxon>Betaproteobacteria</taxon>
        <taxon>Burkholderiales</taxon>
        <taxon>Sphaerotilaceae</taxon>
        <taxon>Roseateles</taxon>
    </lineage>
</organism>
<protein>
    <submittedName>
        <fullName evidence="1">Urea ABC transporter substrate-binding protein</fullName>
    </submittedName>
</protein>
<dbReference type="Proteomes" id="UP000197446">
    <property type="component" value="Unassembled WGS sequence"/>
</dbReference>
<gene>
    <name evidence="1" type="ORF">CDO81_00980</name>
</gene>
<dbReference type="CDD" id="cd06355">
    <property type="entry name" value="PBP1_FmdD-like"/>
    <property type="match status" value="1"/>
</dbReference>
<dbReference type="AlphaFoldDB" id="A0A254NDZ2"/>
<sequence>MPSARARLWRRLGLLLSLLALAGAGLLAWQRHHAAATPGPITIGLLQALSGPVAAHEAPQVAAARLAVQEINEAGGLLGRRVELKIEDTRADPRVAAAAADRLITADRAVALFGCGAWGCRQAVLPVVEARGHLLFHAAVSEGFESSPHIVYTGPTPNQQALPALHWAMQQFGRRVYVLGTEGMYSRRLAVVLRDFIILGGGQVLGERALAMGAADVGGVLADLARVRPDLVVSSVCGDGNRALFDGLVTDGLADLPVLSLCASEPEMAALQGGRLSRHFLAVAYLQSLPDPANQRFLERLRRSQGAAVGASDAGVATYAAVHLWAEAVREVGSERTDAVNATVVHQTFAAPYGFAAVDAQTRHLWRPLRIARVKVDGALEEVLALPRDVRPEPWPTFRSTQHWGAVLLRTEARP</sequence>
<dbReference type="EMBL" id="NISI01000001">
    <property type="protein sequence ID" value="OWR05092.1"/>
    <property type="molecule type" value="Genomic_DNA"/>
</dbReference>
<dbReference type="RefSeq" id="WP_088481304.1">
    <property type="nucleotide sequence ID" value="NZ_NISI01000001.1"/>
</dbReference>
<dbReference type="Gene3D" id="3.40.50.2300">
    <property type="match status" value="2"/>
</dbReference>
<reference evidence="1 2" key="1">
    <citation type="journal article" date="2007" name="Int. J. Syst. Evol. Microbiol.">
        <title>Description of Pelomonas aquatica sp. nov. and Pelomonas puraquae sp. nov., isolated from industrial and haemodialysis water.</title>
        <authorList>
            <person name="Gomila M."/>
            <person name="Bowien B."/>
            <person name="Falsen E."/>
            <person name="Moore E.R."/>
            <person name="Lalucat J."/>
        </authorList>
    </citation>
    <scope>NUCLEOTIDE SEQUENCE [LARGE SCALE GENOMIC DNA]</scope>
    <source>
        <strain evidence="1 2">CCUG 52769</strain>
    </source>
</reference>